<organism evidence="2 3">
    <name type="scientific">Hyaloscypha hepaticicola</name>
    <dbReference type="NCBI Taxonomy" id="2082293"/>
    <lineage>
        <taxon>Eukaryota</taxon>
        <taxon>Fungi</taxon>
        <taxon>Dikarya</taxon>
        <taxon>Ascomycota</taxon>
        <taxon>Pezizomycotina</taxon>
        <taxon>Leotiomycetes</taxon>
        <taxon>Helotiales</taxon>
        <taxon>Hyaloscyphaceae</taxon>
        <taxon>Hyaloscypha</taxon>
    </lineage>
</organism>
<proteinExistence type="predicted"/>
<reference evidence="2 3" key="1">
    <citation type="submission" date="2016-05" db="EMBL/GenBank/DDBJ databases">
        <title>A degradative enzymes factory behind the ericoid mycorrhizal symbiosis.</title>
        <authorList>
            <consortium name="DOE Joint Genome Institute"/>
            <person name="Martino E."/>
            <person name="Morin E."/>
            <person name="Grelet G."/>
            <person name="Kuo A."/>
            <person name="Kohler A."/>
            <person name="Daghino S."/>
            <person name="Barry K."/>
            <person name="Choi C."/>
            <person name="Cichocki N."/>
            <person name="Clum A."/>
            <person name="Copeland A."/>
            <person name="Hainaut M."/>
            <person name="Haridas S."/>
            <person name="Labutti K."/>
            <person name="Lindquist E."/>
            <person name="Lipzen A."/>
            <person name="Khouja H.-R."/>
            <person name="Murat C."/>
            <person name="Ohm R."/>
            <person name="Olson A."/>
            <person name="Spatafora J."/>
            <person name="Veneault-Fourrey C."/>
            <person name="Henrissat B."/>
            <person name="Grigoriev I."/>
            <person name="Martin F."/>
            <person name="Perotto S."/>
        </authorList>
    </citation>
    <scope>NUCLEOTIDE SEQUENCE [LARGE SCALE GENOMIC DNA]</scope>
    <source>
        <strain evidence="2 3">UAMH 7357</strain>
    </source>
</reference>
<dbReference type="EMBL" id="KZ613497">
    <property type="protein sequence ID" value="PMD17939.1"/>
    <property type="molecule type" value="Genomic_DNA"/>
</dbReference>
<keyword evidence="1" id="KW-0472">Membrane</keyword>
<evidence type="ECO:0000256" key="1">
    <source>
        <dbReference type="SAM" id="Phobius"/>
    </source>
</evidence>
<evidence type="ECO:0000313" key="2">
    <source>
        <dbReference type="EMBL" id="PMD17939.1"/>
    </source>
</evidence>
<dbReference type="AlphaFoldDB" id="A0A2J6PVA1"/>
<protein>
    <submittedName>
        <fullName evidence="2">Uncharacterized protein</fullName>
    </submittedName>
</protein>
<keyword evidence="1" id="KW-0812">Transmembrane</keyword>
<keyword evidence="3" id="KW-1185">Reference proteome</keyword>
<accession>A0A2J6PVA1</accession>
<name>A0A2J6PVA1_9HELO</name>
<keyword evidence="1" id="KW-1133">Transmembrane helix</keyword>
<feature type="transmembrane region" description="Helical" evidence="1">
    <location>
        <begin position="259"/>
        <end position="283"/>
    </location>
</feature>
<dbReference type="Proteomes" id="UP000235672">
    <property type="component" value="Unassembled WGS sequence"/>
</dbReference>
<gene>
    <name evidence="2" type="ORF">NA56DRAFT_707346</name>
</gene>
<sequence length="314" mass="36155">MSTQSTSQVETPVAEIPSNKIDFYFNKQLIYRLDENNIPTLHVHQDLGPGDKKQLLKITNAIDNLRVDITEIQNTLNKIDVNGALKSHLGLLQDYWTRVIDTHLSRSSCTLPEGPPSLSDDDPEIGKLISKLEEVFKNTLKDMMSAALREWDKKWAIPKEEATGTSVTTITTEDKIEQQKWVRSMILQTLEKWDKQRREEKEEARGEKEEREAASFYHTVVKLIERGREGVLGFWIELSPIVAVKLLPCWLAADNGCGLNWWLWEAVLISLGYATIPLIYVWLRMHGMGDLHWGRFLRGWGERVMKKTGRARYP</sequence>
<evidence type="ECO:0000313" key="3">
    <source>
        <dbReference type="Proteomes" id="UP000235672"/>
    </source>
</evidence>